<feature type="region of interest" description="Disordered" evidence="1">
    <location>
        <begin position="36"/>
        <end position="58"/>
    </location>
</feature>
<dbReference type="Pfam" id="PF17398">
    <property type="entry name" value="NolB"/>
    <property type="match status" value="1"/>
</dbReference>
<sequence length="166" mass="16922">MMIPITSITTTVTDCLPGTGSPSFSKQAQFERALAQASDSLKNDAASAPPRAPVAPGIDVQRAGTQTGALGDRVLQTISSMYPDNTVSSAPLDHQVGLLKGALPGPLQKLPAEGAGGMSGVPHGEHSFEAMIAGLRDLYNGVTQVALVSKGVSGITSSVNKLLKEG</sequence>
<evidence type="ECO:0000256" key="1">
    <source>
        <dbReference type="SAM" id="MobiDB-lite"/>
    </source>
</evidence>
<keyword evidence="3" id="KW-1185">Reference proteome</keyword>
<dbReference type="InterPro" id="IPR016775">
    <property type="entry name" value="Nodulation_NolB"/>
</dbReference>
<protein>
    <submittedName>
        <fullName evidence="2">Nodulation protein NolB</fullName>
    </submittedName>
</protein>
<organism evidence="2 3">
    <name type="scientific">Mesorhizobium onobrychidis</name>
    <dbReference type="NCBI Taxonomy" id="2775404"/>
    <lineage>
        <taxon>Bacteria</taxon>
        <taxon>Pseudomonadati</taxon>
        <taxon>Pseudomonadota</taxon>
        <taxon>Alphaproteobacteria</taxon>
        <taxon>Hyphomicrobiales</taxon>
        <taxon>Phyllobacteriaceae</taxon>
        <taxon>Mesorhizobium</taxon>
    </lineage>
</organism>
<evidence type="ECO:0000313" key="2">
    <source>
        <dbReference type="EMBL" id="UVC15235.1"/>
    </source>
</evidence>
<evidence type="ECO:0000313" key="3">
    <source>
        <dbReference type="Proteomes" id="UP001058098"/>
    </source>
</evidence>
<dbReference type="EMBL" id="CP062229">
    <property type="protein sequence ID" value="UVC15235.1"/>
    <property type="molecule type" value="Genomic_DNA"/>
</dbReference>
<accession>A0ABY5QVK6</accession>
<dbReference type="Proteomes" id="UP001058098">
    <property type="component" value="Chromosome"/>
</dbReference>
<name>A0ABY5QVK6_9HYPH</name>
<reference evidence="2" key="1">
    <citation type="submission" date="2020-09" db="EMBL/GenBank/DDBJ databases">
        <title>Rhizobia associated with sainfoin plants.</title>
        <authorList>
            <person name="Asharfi S."/>
            <person name="Kuzmanovic N."/>
            <person name="Bunk B."/>
            <person name="Sproeer C."/>
            <person name="Becker M."/>
            <person name="Thuenen T."/>
        </authorList>
    </citation>
    <scope>NUCLEOTIDE SEQUENCE</scope>
    <source>
        <strain evidence="2">OM4</strain>
    </source>
</reference>
<gene>
    <name evidence="2" type="ORF">IHQ72_32565</name>
</gene>
<proteinExistence type="predicted"/>